<organism evidence="2 3">
    <name type="scientific">Musa balbisiana</name>
    <name type="common">Banana</name>
    <dbReference type="NCBI Taxonomy" id="52838"/>
    <lineage>
        <taxon>Eukaryota</taxon>
        <taxon>Viridiplantae</taxon>
        <taxon>Streptophyta</taxon>
        <taxon>Embryophyta</taxon>
        <taxon>Tracheophyta</taxon>
        <taxon>Spermatophyta</taxon>
        <taxon>Magnoliopsida</taxon>
        <taxon>Liliopsida</taxon>
        <taxon>Zingiberales</taxon>
        <taxon>Musaceae</taxon>
        <taxon>Musa</taxon>
    </lineage>
</organism>
<dbReference type="EMBL" id="PYDT01000003">
    <property type="protein sequence ID" value="THU65212.1"/>
    <property type="molecule type" value="Genomic_DNA"/>
</dbReference>
<evidence type="ECO:0000259" key="1">
    <source>
        <dbReference type="PROSITE" id="PS50181"/>
    </source>
</evidence>
<feature type="domain" description="F-box" evidence="1">
    <location>
        <begin position="1"/>
        <end position="42"/>
    </location>
</feature>
<dbReference type="PANTHER" id="PTHR35546:SF130">
    <property type="entry name" value="EXPRESSED PROTEIN"/>
    <property type="match status" value="1"/>
</dbReference>
<comment type="caution">
    <text evidence="2">The sequence shown here is derived from an EMBL/GenBank/DDBJ whole genome shotgun (WGS) entry which is preliminary data.</text>
</comment>
<sequence length="356" mass="40594">MDDDLLVEILTRLPLKSLFRFKCVCKAWCRLISNDDYLRRKLPLITSAIFYTLEPDLIEEPRYACTSSDGGLGGCSLTFFPFHQSSTIVDVCNGLLLCYSSLLSAFHVLSPATRRWRKLPKPSKRSQRSIMAFDPCNSSEFKVVSFTGWAEQGAELEVFASNTGNWVEHQVHWGIHSDAMSTTMCFFDTTLYILAHPNYVVGIDVTSFDTCFKIELPEPIEHEARIGKSGGCLCYTHRDGDQLKIWKLRDSNGGKWVVRGVISIPWMVERSHCYSTSCPCLPLQCKFMAFHPQREVVYLWLRGKMVGYDVNEGLVEEAYELGKEMERAHFFQIWLFPFSCYMSNCLADAQGSSHCV</sequence>
<dbReference type="Pfam" id="PF00646">
    <property type="entry name" value="F-box"/>
    <property type="match status" value="1"/>
</dbReference>
<dbReference type="PANTHER" id="PTHR35546">
    <property type="entry name" value="F-BOX PROTEIN INTERACTION DOMAIN PROTEIN-RELATED"/>
    <property type="match status" value="1"/>
</dbReference>
<dbReference type="AlphaFoldDB" id="A0A4S8JSW3"/>
<evidence type="ECO:0000313" key="2">
    <source>
        <dbReference type="EMBL" id="THU65212.1"/>
    </source>
</evidence>
<dbReference type="InterPro" id="IPR001810">
    <property type="entry name" value="F-box_dom"/>
</dbReference>
<proteinExistence type="predicted"/>
<protein>
    <recommendedName>
        <fullName evidence="1">F-box domain-containing protein</fullName>
    </recommendedName>
</protein>
<dbReference type="SUPFAM" id="SSF81383">
    <property type="entry name" value="F-box domain"/>
    <property type="match status" value="1"/>
</dbReference>
<keyword evidence="3" id="KW-1185">Reference proteome</keyword>
<dbReference type="CDD" id="cd22157">
    <property type="entry name" value="F-box_AtFBW1-like"/>
    <property type="match status" value="1"/>
</dbReference>
<dbReference type="InterPro" id="IPR036047">
    <property type="entry name" value="F-box-like_dom_sf"/>
</dbReference>
<dbReference type="SMART" id="SM00256">
    <property type="entry name" value="FBOX"/>
    <property type="match status" value="1"/>
</dbReference>
<dbReference type="STRING" id="52838.A0A4S8JSW3"/>
<dbReference type="Proteomes" id="UP000317650">
    <property type="component" value="Chromosome 5"/>
</dbReference>
<dbReference type="PROSITE" id="PS50181">
    <property type="entry name" value="FBOX"/>
    <property type="match status" value="1"/>
</dbReference>
<dbReference type="InterPro" id="IPR056592">
    <property type="entry name" value="Beta-prop_At3g26010-like"/>
</dbReference>
<accession>A0A4S8JSW3</accession>
<dbReference type="InterPro" id="IPR011043">
    <property type="entry name" value="Gal_Oxase/kelch_b-propeller"/>
</dbReference>
<gene>
    <name evidence="2" type="ORF">C4D60_Mb05t01280</name>
</gene>
<dbReference type="SUPFAM" id="SSF50965">
    <property type="entry name" value="Galactose oxidase, central domain"/>
    <property type="match status" value="1"/>
</dbReference>
<dbReference type="Gene3D" id="1.20.1280.50">
    <property type="match status" value="1"/>
</dbReference>
<reference evidence="2 3" key="1">
    <citation type="journal article" date="2019" name="Nat. Plants">
        <title>Genome sequencing of Musa balbisiana reveals subgenome evolution and function divergence in polyploid bananas.</title>
        <authorList>
            <person name="Yao X."/>
        </authorList>
    </citation>
    <scope>NUCLEOTIDE SEQUENCE [LARGE SCALE GENOMIC DNA]</scope>
    <source>
        <strain evidence="3">cv. DH-PKW</strain>
        <tissue evidence="2">Leaves</tissue>
    </source>
</reference>
<name>A0A4S8JSW3_MUSBA</name>
<evidence type="ECO:0000313" key="3">
    <source>
        <dbReference type="Proteomes" id="UP000317650"/>
    </source>
</evidence>
<dbReference type="Pfam" id="PF24750">
    <property type="entry name" value="b-prop_At3g26010-like"/>
    <property type="match status" value="1"/>
</dbReference>
<dbReference type="InterPro" id="IPR055290">
    <property type="entry name" value="At3g26010-like"/>
</dbReference>